<feature type="transmembrane region" description="Helical" evidence="2">
    <location>
        <begin position="12"/>
        <end position="28"/>
    </location>
</feature>
<dbReference type="EMBL" id="LKST01000001">
    <property type="protein sequence ID" value="KQB85253.1"/>
    <property type="molecule type" value="Genomic_DNA"/>
</dbReference>
<keyword evidence="2" id="KW-0472">Membrane</keyword>
<feature type="region of interest" description="Disordered" evidence="1">
    <location>
        <begin position="58"/>
        <end position="78"/>
    </location>
</feature>
<protein>
    <submittedName>
        <fullName evidence="3">Uncharacterized protein</fullName>
    </submittedName>
</protein>
<keyword evidence="2" id="KW-0812">Transmembrane</keyword>
<dbReference type="AlphaFoldDB" id="A0A0Q0Z6R3"/>
<feature type="transmembrane region" description="Helical" evidence="2">
    <location>
        <begin position="34"/>
        <end position="52"/>
    </location>
</feature>
<gene>
    <name evidence="3" type="ORF">Cocul_00391</name>
</gene>
<name>A0A0Q0Z6R3_9CORY</name>
<evidence type="ECO:0000256" key="2">
    <source>
        <dbReference type="SAM" id="Phobius"/>
    </source>
</evidence>
<sequence length="94" mass="10505">MRNFLQKIRPLLWGIRLVCGAFTIWFALQGNYAMATNFGIVSTIIVGVPEILSENIKKSSKPLPSSTAIGEHQKKNPTQAFAESINEIREEESQ</sequence>
<organism evidence="3 4">
    <name type="scientific">Corynebacterium oculi</name>
    <dbReference type="NCBI Taxonomy" id="1544416"/>
    <lineage>
        <taxon>Bacteria</taxon>
        <taxon>Bacillati</taxon>
        <taxon>Actinomycetota</taxon>
        <taxon>Actinomycetes</taxon>
        <taxon>Mycobacteriales</taxon>
        <taxon>Corynebacteriaceae</taxon>
        <taxon>Corynebacterium</taxon>
    </lineage>
</organism>
<dbReference type="RefSeq" id="WP_150114305.1">
    <property type="nucleotide sequence ID" value="NZ_LKST01000001.1"/>
</dbReference>
<dbReference type="PATRIC" id="fig|1544416.3.peg.395"/>
<evidence type="ECO:0000256" key="1">
    <source>
        <dbReference type="SAM" id="MobiDB-lite"/>
    </source>
</evidence>
<reference evidence="3 4" key="1">
    <citation type="submission" date="2015-10" db="EMBL/GenBank/DDBJ databases">
        <title>Corynebacteirum lowii and Corynebacterium oculi species nova, derived from human clinical disease and and emended description of Corynebacterium mastiditis.</title>
        <authorList>
            <person name="Bernard K."/>
            <person name="Pacheco A.L."/>
            <person name="Mcdougall C."/>
            <person name="Burtx T."/>
            <person name="Weibe D."/>
            <person name="Tyler S."/>
            <person name="Olson A.B."/>
            <person name="Cnockaert M."/>
            <person name="Eguchi H."/>
            <person name="Kuwahara T."/>
            <person name="Nakayama-Imaohji H."/>
            <person name="Boudewijins M."/>
            <person name="Van Hoecke F."/>
            <person name="Bernier A.-M."/>
            <person name="Vandamme P."/>
        </authorList>
    </citation>
    <scope>NUCLEOTIDE SEQUENCE [LARGE SCALE GENOMIC DNA]</scope>
    <source>
        <strain evidence="3 4">NML 130210</strain>
    </source>
</reference>
<proteinExistence type="predicted"/>
<accession>A0A0Q0Z6R3</accession>
<evidence type="ECO:0000313" key="4">
    <source>
        <dbReference type="Proteomes" id="UP000050517"/>
    </source>
</evidence>
<evidence type="ECO:0000313" key="3">
    <source>
        <dbReference type="EMBL" id="KQB85253.1"/>
    </source>
</evidence>
<comment type="caution">
    <text evidence="3">The sequence shown here is derived from an EMBL/GenBank/DDBJ whole genome shotgun (WGS) entry which is preliminary data.</text>
</comment>
<keyword evidence="4" id="KW-1185">Reference proteome</keyword>
<keyword evidence="2" id="KW-1133">Transmembrane helix</keyword>
<dbReference type="Proteomes" id="UP000050517">
    <property type="component" value="Unassembled WGS sequence"/>
</dbReference>